<accession>A0A0E0R700</accession>
<reference evidence="2" key="1">
    <citation type="submission" date="2013-06" db="EMBL/GenBank/DDBJ databases">
        <authorList>
            <person name="Zhao Q."/>
        </authorList>
    </citation>
    <scope>NUCLEOTIDE SEQUENCE</scope>
    <source>
        <strain evidence="2">cv. W1943</strain>
    </source>
</reference>
<organism evidence="1 2">
    <name type="scientific">Oryza rufipogon</name>
    <name type="common">Brownbeard rice</name>
    <name type="synonym">Asian wild rice</name>
    <dbReference type="NCBI Taxonomy" id="4529"/>
    <lineage>
        <taxon>Eukaryota</taxon>
        <taxon>Viridiplantae</taxon>
        <taxon>Streptophyta</taxon>
        <taxon>Embryophyta</taxon>
        <taxon>Tracheophyta</taxon>
        <taxon>Spermatophyta</taxon>
        <taxon>Magnoliopsida</taxon>
        <taxon>Liliopsida</taxon>
        <taxon>Poales</taxon>
        <taxon>Poaceae</taxon>
        <taxon>BOP clade</taxon>
        <taxon>Oryzoideae</taxon>
        <taxon>Oryzeae</taxon>
        <taxon>Oryzinae</taxon>
        <taxon>Oryza</taxon>
    </lineage>
</organism>
<keyword evidence="2" id="KW-1185">Reference proteome</keyword>
<sequence length="75" mass="8514">MAMTVLSGIPFSRHAKVMLGVLFPSASEDQPQLLAQTHHVLKYLPTLRQVRSYLRNPCLIIASLIKKMIILEKEK</sequence>
<name>A0A0E0R700_ORYRU</name>
<protein>
    <submittedName>
        <fullName evidence="1">Uncharacterized protein</fullName>
    </submittedName>
</protein>
<reference evidence="1" key="2">
    <citation type="submission" date="2015-06" db="UniProtKB">
        <authorList>
            <consortium name="EnsemblPlants"/>
        </authorList>
    </citation>
    <scope>IDENTIFICATION</scope>
</reference>
<dbReference type="Gramene" id="ORUFI11G10250.1">
    <property type="protein sequence ID" value="ORUFI11G10250.1"/>
    <property type="gene ID" value="ORUFI11G10250"/>
</dbReference>
<dbReference type="HOGENOM" id="CLU_2675392_0_0_1"/>
<dbReference type="Proteomes" id="UP000008022">
    <property type="component" value="Unassembled WGS sequence"/>
</dbReference>
<dbReference type="EnsemblPlants" id="ORUFI11G10250.1">
    <property type="protein sequence ID" value="ORUFI11G10250.1"/>
    <property type="gene ID" value="ORUFI11G10250"/>
</dbReference>
<proteinExistence type="predicted"/>
<dbReference type="AlphaFoldDB" id="A0A0E0R700"/>
<evidence type="ECO:0000313" key="1">
    <source>
        <dbReference type="EnsemblPlants" id="ORUFI11G10250.1"/>
    </source>
</evidence>
<evidence type="ECO:0000313" key="2">
    <source>
        <dbReference type="Proteomes" id="UP000008022"/>
    </source>
</evidence>